<reference evidence="1 2" key="1">
    <citation type="submission" date="2020-07" db="EMBL/GenBank/DDBJ databases">
        <title>Description of Kordia aestuariivivens sp. nov., isolated from a tidal flat.</title>
        <authorList>
            <person name="Park S."/>
            <person name="Yoon J.-H."/>
        </authorList>
    </citation>
    <scope>NUCLEOTIDE SEQUENCE [LARGE SCALE GENOMIC DNA]</scope>
    <source>
        <strain evidence="1 2">YSTF-M3</strain>
    </source>
</reference>
<gene>
    <name evidence="1" type="ORF">H2O64_13680</name>
</gene>
<dbReference type="RefSeq" id="WP_187562770.1">
    <property type="nucleotide sequence ID" value="NZ_JACGWS010000008.1"/>
</dbReference>
<accession>A0ABR7QBI9</accession>
<keyword evidence="2" id="KW-1185">Reference proteome</keyword>
<organism evidence="1 2">
    <name type="scientific">Kordia aestuariivivens</name>
    <dbReference type="NCBI Taxonomy" id="2759037"/>
    <lineage>
        <taxon>Bacteria</taxon>
        <taxon>Pseudomonadati</taxon>
        <taxon>Bacteroidota</taxon>
        <taxon>Flavobacteriia</taxon>
        <taxon>Flavobacteriales</taxon>
        <taxon>Flavobacteriaceae</taxon>
        <taxon>Kordia</taxon>
    </lineage>
</organism>
<evidence type="ECO:0000313" key="2">
    <source>
        <dbReference type="Proteomes" id="UP000619238"/>
    </source>
</evidence>
<proteinExistence type="predicted"/>
<comment type="caution">
    <text evidence="1">The sequence shown here is derived from an EMBL/GenBank/DDBJ whole genome shotgun (WGS) entry which is preliminary data.</text>
</comment>
<dbReference type="Gene3D" id="3.30.530.20">
    <property type="match status" value="1"/>
</dbReference>
<evidence type="ECO:0000313" key="1">
    <source>
        <dbReference type="EMBL" id="MBC8755721.1"/>
    </source>
</evidence>
<dbReference type="Proteomes" id="UP000619238">
    <property type="component" value="Unassembled WGS sequence"/>
</dbReference>
<dbReference type="InterPro" id="IPR023393">
    <property type="entry name" value="START-like_dom_sf"/>
</dbReference>
<dbReference type="SUPFAM" id="SSF55961">
    <property type="entry name" value="Bet v1-like"/>
    <property type="match status" value="1"/>
</dbReference>
<dbReference type="EMBL" id="JACGWS010000008">
    <property type="protein sequence ID" value="MBC8755721.1"/>
    <property type="molecule type" value="Genomic_DNA"/>
</dbReference>
<sequence length="154" mass="17777">MTTIKLSTHIKAPILTVFDLSRDISEHEASTKNSREKAIAGVTSGKISLGETVTWRAKHFGFYLTHTSLITAFESPTYFVDEMTKGVFKSLHHEHIFKEADGVTEMIDIFKYEVPYSIFGKLFNYFILKSYLTKFLFERNKHIKQKAEFLALKD</sequence>
<protein>
    <submittedName>
        <fullName evidence="1">SRPBCC family protein</fullName>
    </submittedName>
</protein>
<dbReference type="CDD" id="cd07820">
    <property type="entry name" value="SRPBCC_3"/>
    <property type="match status" value="1"/>
</dbReference>
<name>A0ABR7QBI9_9FLAO</name>